<reference evidence="1 2" key="1">
    <citation type="journal article" date="2022" name="Plant J.">
        <title>Chromosome-level genome of Camellia lanceoleosa provides a valuable resource for understanding genome evolution and self-incompatibility.</title>
        <authorList>
            <person name="Gong W."/>
            <person name="Xiao S."/>
            <person name="Wang L."/>
            <person name="Liao Z."/>
            <person name="Chang Y."/>
            <person name="Mo W."/>
            <person name="Hu G."/>
            <person name="Li W."/>
            <person name="Zhao G."/>
            <person name="Zhu H."/>
            <person name="Hu X."/>
            <person name="Ji K."/>
            <person name="Xiang X."/>
            <person name="Song Q."/>
            <person name="Yuan D."/>
            <person name="Jin S."/>
            <person name="Zhang L."/>
        </authorList>
    </citation>
    <scope>NUCLEOTIDE SEQUENCE [LARGE SCALE GENOMIC DNA]</scope>
    <source>
        <strain evidence="1">SQ_2022a</strain>
    </source>
</reference>
<sequence length="96" mass="10293">MCCGLRCCLGCGLGYGTRCCLGCAALAVACAAACVITGYGCALTLLSLPRLRLVFFASLAAAMLSDILAKAMVHLWRCFMPRRCQQAACPRRQRRV</sequence>
<proteinExistence type="predicted"/>
<keyword evidence="2" id="KW-1185">Reference proteome</keyword>
<evidence type="ECO:0000313" key="1">
    <source>
        <dbReference type="EMBL" id="KAI7994357.1"/>
    </source>
</evidence>
<protein>
    <submittedName>
        <fullName evidence="1">Uncharacterized protein</fullName>
    </submittedName>
</protein>
<organism evidence="1 2">
    <name type="scientific">Camellia lanceoleosa</name>
    <dbReference type="NCBI Taxonomy" id="1840588"/>
    <lineage>
        <taxon>Eukaryota</taxon>
        <taxon>Viridiplantae</taxon>
        <taxon>Streptophyta</taxon>
        <taxon>Embryophyta</taxon>
        <taxon>Tracheophyta</taxon>
        <taxon>Spermatophyta</taxon>
        <taxon>Magnoliopsida</taxon>
        <taxon>eudicotyledons</taxon>
        <taxon>Gunneridae</taxon>
        <taxon>Pentapetalae</taxon>
        <taxon>asterids</taxon>
        <taxon>Ericales</taxon>
        <taxon>Theaceae</taxon>
        <taxon>Camellia</taxon>
    </lineage>
</organism>
<gene>
    <name evidence="1" type="ORF">LOK49_LG11G01333</name>
</gene>
<dbReference type="EMBL" id="CM045769">
    <property type="protein sequence ID" value="KAI7994357.1"/>
    <property type="molecule type" value="Genomic_DNA"/>
</dbReference>
<name>A0ACC0G206_9ERIC</name>
<evidence type="ECO:0000313" key="2">
    <source>
        <dbReference type="Proteomes" id="UP001060215"/>
    </source>
</evidence>
<dbReference type="Proteomes" id="UP001060215">
    <property type="component" value="Chromosome 12"/>
</dbReference>
<comment type="caution">
    <text evidence="1">The sequence shown here is derived from an EMBL/GenBank/DDBJ whole genome shotgun (WGS) entry which is preliminary data.</text>
</comment>
<accession>A0ACC0G206</accession>